<dbReference type="SMART" id="SM00271">
    <property type="entry name" value="DnaJ"/>
    <property type="match status" value="1"/>
</dbReference>
<dbReference type="Gene3D" id="2.60.260.20">
    <property type="entry name" value="Urease metallochaperone UreE, N-terminal domain"/>
    <property type="match status" value="2"/>
</dbReference>
<dbReference type="AlphaFoldDB" id="A0A4S2H7H4"/>
<reference evidence="4 5" key="1">
    <citation type="journal article" date="2013" name="Int. J. Syst. Evol. Microbiol.">
        <title>Marinicauda pacifica gen. nov., sp. nov., a prosthecate alphaproteobacterium of the family Hyphomonadaceae isolated from deep seawater.</title>
        <authorList>
            <person name="Zhang X.Y."/>
            <person name="Li G.W."/>
            <person name="Wang C.S."/>
            <person name="Zhang Y.J."/>
            <person name="Xu X.W."/>
            <person name="Li H."/>
            <person name="Liu A."/>
            <person name="Liu C."/>
            <person name="Xie B.B."/>
            <person name="Qin Q.L."/>
            <person name="Xu Z."/>
            <person name="Chen X.L."/>
            <person name="Zhou B.C."/>
            <person name="Zhang Y.Z."/>
        </authorList>
    </citation>
    <scope>NUCLEOTIDE SEQUENCE [LARGE SCALE GENOMIC DNA]</scope>
    <source>
        <strain evidence="4 5">P-1 km-3</strain>
    </source>
</reference>
<gene>
    <name evidence="4" type="ORF">E5162_14075</name>
</gene>
<dbReference type="PANTHER" id="PTHR43096:SF52">
    <property type="entry name" value="DNAJ HOMOLOG 1, MITOCHONDRIAL-RELATED"/>
    <property type="match status" value="1"/>
</dbReference>
<dbReference type="InterPro" id="IPR002939">
    <property type="entry name" value="DnaJ_C"/>
</dbReference>
<feature type="region of interest" description="Disordered" evidence="2">
    <location>
        <begin position="110"/>
        <end position="130"/>
    </location>
</feature>
<dbReference type="Pfam" id="PF01556">
    <property type="entry name" value="DnaJ_C"/>
    <property type="match status" value="1"/>
</dbReference>
<dbReference type="PANTHER" id="PTHR43096">
    <property type="entry name" value="DNAJ HOMOLOG 1, MITOCHONDRIAL-RELATED"/>
    <property type="match status" value="1"/>
</dbReference>
<dbReference type="GO" id="GO:0051082">
    <property type="term" value="F:unfolded protein binding"/>
    <property type="evidence" value="ECO:0007669"/>
    <property type="project" value="InterPro"/>
</dbReference>
<dbReference type="InterPro" id="IPR001623">
    <property type="entry name" value="DnaJ_domain"/>
</dbReference>
<dbReference type="InterPro" id="IPR008971">
    <property type="entry name" value="HSP40/DnaJ_pept-bd"/>
</dbReference>
<dbReference type="Proteomes" id="UP000305451">
    <property type="component" value="Unassembled WGS sequence"/>
</dbReference>
<accession>A0A4S2H7H4</accession>
<dbReference type="OrthoDB" id="9779889at2"/>
<name>A0A4S2H7H4_9PROT</name>
<protein>
    <submittedName>
        <fullName evidence="4">J domain-containing protein</fullName>
    </submittedName>
</protein>
<dbReference type="SUPFAM" id="SSF46565">
    <property type="entry name" value="Chaperone J-domain"/>
    <property type="match status" value="1"/>
</dbReference>
<evidence type="ECO:0000259" key="3">
    <source>
        <dbReference type="PROSITE" id="PS50076"/>
    </source>
</evidence>
<organism evidence="4 5">
    <name type="scientific">Marinicauda pacifica</name>
    <dbReference type="NCBI Taxonomy" id="1133559"/>
    <lineage>
        <taxon>Bacteria</taxon>
        <taxon>Pseudomonadati</taxon>
        <taxon>Pseudomonadota</taxon>
        <taxon>Alphaproteobacteria</taxon>
        <taxon>Maricaulales</taxon>
        <taxon>Maricaulaceae</taxon>
        <taxon>Marinicauda</taxon>
    </lineage>
</organism>
<dbReference type="CDD" id="cd10747">
    <property type="entry name" value="DnaJ_C"/>
    <property type="match status" value="1"/>
</dbReference>
<dbReference type="GO" id="GO:0042026">
    <property type="term" value="P:protein refolding"/>
    <property type="evidence" value="ECO:0007669"/>
    <property type="project" value="TreeGrafter"/>
</dbReference>
<dbReference type="InterPro" id="IPR036869">
    <property type="entry name" value="J_dom_sf"/>
</dbReference>
<dbReference type="Pfam" id="PF00226">
    <property type="entry name" value="DnaJ"/>
    <property type="match status" value="1"/>
</dbReference>
<keyword evidence="5" id="KW-1185">Reference proteome</keyword>
<dbReference type="PROSITE" id="PS50076">
    <property type="entry name" value="DNAJ_2"/>
    <property type="match status" value="1"/>
</dbReference>
<dbReference type="EMBL" id="SRXV01000005">
    <property type="protein sequence ID" value="TGY91765.1"/>
    <property type="molecule type" value="Genomic_DNA"/>
</dbReference>
<evidence type="ECO:0000313" key="4">
    <source>
        <dbReference type="EMBL" id="TGY91765.1"/>
    </source>
</evidence>
<feature type="domain" description="J" evidence="3">
    <location>
        <begin position="3"/>
        <end position="68"/>
    </location>
</feature>
<keyword evidence="1" id="KW-0143">Chaperone</keyword>
<evidence type="ECO:0000313" key="5">
    <source>
        <dbReference type="Proteomes" id="UP000305451"/>
    </source>
</evidence>
<sequence length="302" mass="33287">MQDPYAILGVPRTASADEIRRAYRKLAKELHPDARPDDKASEERFKQVTQAFKLLSDPEKRAQFDRGEIDADGRESAAYHFRSRPGAGASQRGPRGQFEDIGDIFSELFTDMGSQGRTRARRPQASRGEDVRRPVDVTFEEAMTGTRKRLAFASGKPVEVTIPPGVEDGQVLRLKGLGHPGQAGGPAGAGLVEVNVRAHPFFRREGDDIRVDLPISLKEALEGGKVRAPTVEGLVEVRVPEGTTSGALLRLRGKGAPKSDGTRGDQIIRLMIDIPMNDPELERFIEGWTPPTGYDPRARFRR</sequence>
<dbReference type="GO" id="GO:0005737">
    <property type="term" value="C:cytoplasm"/>
    <property type="evidence" value="ECO:0007669"/>
    <property type="project" value="TreeGrafter"/>
</dbReference>
<evidence type="ECO:0000256" key="2">
    <source>
        <dbReference type="SAM" id="MobiDB-lite"/>
    </source>
</evidence>
<dbReference type="FunFam" id="2.60.260.20:FF:000013">
    <property type="entry name" value="DnaJ subfamily B member 11"/>
    <property type="match status" value="1"/>
</dbReference>
<evidence type="ECO:0000256" key="1">
    <source>
        <dbReference type="ARBA" id="ARBA00023186"/>
    </source>
</evidence>
<comment type="caution">
    <text evidence="4">The sequence shown here is derived from an EMBL/GenBank/DDBJ whole genome shotgun (WGS) entry which is preliminary data.</text>
</comment>
<proteinExistence type="predicted"/>
<dbReference type="SUPFAM" id="SSF49493">
    <property type="entry name" value="HSP40/DnaJ peptide-binding domain"/>
    <property type="match status" value="2"/>
</dbReference>
<dbReference type="CDD" id="cd06257">
    <property type="entry name" value="DnaJ"/>
    <property type="match status" value="1"/>
</dbReference>
<dbReference type="PRINTS" id="PR00625">
    <property type="entry name" value="JDOMAIN"/>
</dbReference>
<dbReference type="Gene3D" id="1.10.287.110">
    <property type="entry name" value="DnaJ domain"/>
    <property type="match status" value="1"/>
</dbReference>